<comment type="similarity">
    <text evidence="2 6">Belongs to the anoctamin family.</text>
</comment>
<dbReference type="GO" id="GO:0016020">
    <property type="term" value="C:membrane"/>
    <property type="evidence" value="ECO:0007669"/>
    <property type="project" value="UniProtKB-SubCell"/>
</dbReference>
<name>A0A1B8XW99_XENTR</name>
<organism evidence="8">
    <name type="scientific">Xenopus tropicalis</name>
    <name type="common">Western clawed frog</name>
    <name type="synonym">Silurana tropicalis</name>
    <dbReference type="NCBI Taxonomy" id="8364"/>
    <lineage>
        <taxon>Eukaryota</taxon>
        <taxon>Metazoa</taxon>
        <taxon>Chordata</taxon>
        <taxon>Craniata</taxon>
        <taxon>Vertebrata</taxon>
        <taxon>Euteleostomi</taxon>
        <taxon>Amphibia</taxon>
        <taxon>Batrachia</taxon>
        <taxon>Anura</taxon>
        <taxon>Pipoidea</taxon>
        <taxon>Pipidae</taxon>
        <taxon>Xenopodinae</taxon>
        <taxon>Xenopus</taxon>
        <taxon>Silurana</taxon>
    </lineage>
</organism>
<feature type="domain" description="Anoctamin transmembrane" evidence="7">
    <location>
        <begin position="1"/>
        <end position="42"/>
    </location>
</feature>
<feature type="non-terminal residue" evidence="8">
    <location>
        <position position="83"/>
    </location>
</feature>
<feature type="transmembrane region" description="Helical" evidence="6">
    <location>
        <begin position="14"/>
        <end position="37"/>
    </location>
</feature>
<proteinExistence type="inferred from homology"/>
<reference evidence="8" key="2">
    <citation type="journal article" date="2010" name="Science">
        <title>The genome of the Western clawed frog Xenopus tropicalis.</title>
        <authorList>
            <person name="Hellsten U."/>
            <person name="Harland R.M."/>
            <person name="Gilchrist M.J."/>
            <person name="Hendrix D."/>
            <person name="Jurka J."/>
            <person name="Kapitonov V."/>
            <person name="Ovcharenko I."/>
            <person name="Putnam N.H."/>
            <person name="Shu S."/>
            <person name="Taher L."/>
            <person name="Blitz I.L."/>
            <person name="Blumberg B."/>
            <person name="Dichmann D.S."/>
            <person name="Dubchak I."/>
            <person name="Amaya E."/>
            <person name="Detter J.C."/>
            <person name="Fletcher R."/>
            <person name="Gerhard D.S."/>
            <person name="Goodstein D."/>
            <person name="Graves T."/>
            <person name="Grigoriev I.V."/>
            <person name="Grimwood J."/>
            <person name="Kawashima T."/>
            <person name="Lindquist E."/>
            <person name="Lucas S.M."/>
            <person name="Mead P.E."/>
            <person name="Mitros T."/>
            <person name="Ogino H."/>
            <person name="Ohta Y."/>
            <person name="Poliakov A.V."/>
            <person name="Pollet N."/>
            <person name="Robert J."/>
            <person name="Salamov A."/>
            <person name="Sater A.K."/>
            <person name="Schmutz J."/>
            <person name="Terry A."/>
            <person name="Vize P.D."/>
            <person name="Warren W.C."/>
            <person name="Wells D."/>
            <person name="Wills A."/>
            <person name="Wilson R.K."/>
            <person name="Zimmerman L.B."/>
            <person name="Zorn A.M."/>
            <person name="Grainger R."/>
            <person name="Grammer T."/>
            <person name="Khokha M.K."/>
            <person name="Richardson P.M."/>
            <person name="Rokhsar D.S."/>
        </authorList>
    </citation>
    <scope>NUCLEOTIDE SEQUENCE [LARGE SCALE GENOMIC DNA]</scope>
    <source>
        <strain evidence="8">Nigerian</strain>
    </source>
</reference>
<protein>
    <recommendedName>
        <fullName evidence="6">Anoctamin</fullName>
    </recommendedName>
</protein>
<comment type="subcellular location">
    <subcellularLocation>
        <location evidence="1 6">Membrane</location>
        <topology evidence="1 6">Multi-pass membrane protein</topology>
    </subcellularLocation>
</comment>
<reference evidence="8" key="3">
    <citation type="submission" date="2016-05" db="EMBL/GenBank/DDBJ databases">
        <title>WGS assembly of Xenopus tropicalis.</title>
        <authorList>
            <person name="Sessions A."/>
            <person name="Jenkins J."/>
            <person name="Mitros T."/>
            <person name="Lyons J.T."/>
            <person name="Dichmann D.S."/>
            <person name="Robert J."/>
            <person name="Harland R.M."/>
            <person name="Rokhsar D.S."/>
        </authorList>
    </citation>
    <scope>NUCLEOTIDE SEQUENCE</scope>
    <source>
        <strain evidence="8">Nigerian</strain>
    </source>
</reference>
<keyword evidence="5 6" id="KW-0472">Membrane</keyword>
<comment type="caution">
    <text evidence="6">Lacks conserved residue(s) required for the propagation of feature annotation.</text>
</comment>
<keyword evidence="4 6" id="KW-1133">Transmembrane helix</keyword>
<dbReference type="InterPro" id="IPR049452">
    <property type="entry name" value="Anoctamin_TM"/>
</dbReference>
<evidence type="ECO:0000256" key="5">
    <source>
        <dbReference type="ARBA" id="ARBA00023136"/>
    </source>
</evidence>
<evidence type="ECO:0000256" key="3">
    <source>
        <dbReference type="ARBA" id="ARBA00022692"/>
    </source>
</evidence>
<evidence type="ECO:0000313" key="8">
    <source>
        <dbReference type="EMBL" id="OCA14944.1"/>
    </source>
</evidence>
<dbReference type="Pfam" id="PF04547">
    <property type="entry name" value="Anoctamin"/>
    <property type="match status" value="1"/>
</dbReference>
<keyword evidence="3 6" id="KW-0812">Transmembrane</keyword>
<evidence type="ECO:0000256" key="1">
    <source>
        <dbReference type="ARBA" id="ARBA00004141"/>
    </source>
</evidence>
<evidence type="ECO:0000259" key="7">
    <source>
        <dbReference type="Pfam" id="PF04547"/>
    </source>
</evidence>
<dbReference type="InterPro" id="IPR007632">
    <property type="entry name" value="Anoctamin"/>
</dbReference>
<reference evidence="8" key="1">
    <citation type="submission" date="2009-11" db="EMBL/GenBank/DDBJ databases">
        <authorList>
            <consortium name="US DOE Joint Genome Institute (JGI-PGF)"/>
            <person name="Ottilar R."/>
            <person name="Schmutz J."/>
            <person name="Salamov A."/>
            <person name="Cheng J.F."/>
            <person name="Lucas S."/>
            <person name="Pitluck S."/>
            <person name="Gundlach H."/>
            <person name="Guo Y."/>
            <person name="Haberer G."/>
            <person name="Nasrallah J."/>
            <person name="Mayer K.F.X."/>
            <person name="van de Peer Y."/>
            <person name="Weigel D."/>
            <person name="Grigoriev I.V."/>
        </authorList>
    </citation>
    <scope>NUCLEOTIDE SEQUENCE</scope>
    <source>
        <strain evidence="8">Nigerian</strain>
    </source>
</reference>
<evidence type="ECO:0000256" key="4">
    <source>
        <dbReference type="ARBA" id="ARBA00022989"/>
    </source>
</evidence>
<dbReference type="PANTHER" id="PTHR12308">
    <property type="entry name" value="ANOCTAMIN"/>
    <property type="match status" value="1"/>
</dbReference>
<dbReference type="PANTHER" id="PTHR12308:SF37">
    <property type="entry name" value="ANOCTAMIN-9"/>
    <property type="match status" value="1"/>
</dbReference>
<gene>
    <name evidence="8" type="ORF">XENTR_v900308805mg</name>
</gene>
<dbReference type="AlphaFoldDB" id="A0A1B8XW99"/>
<sequence>AYYGEKVALYFAWLGWYTIMLLYAAVVGLIVFFYGFVHFDNSQISFRYGSLRPIRQLIGPCMGTNDGPVQLTSGLKSGRSRSG</sequence>
<dbReference type="EMBL" id="KV461062">
    <property type="protein sequence ID" value="OCA14944.1"/>
    <property type="molecule type" value="Genomic_DNA"/>
</dbReference>
<evidence type="ECO:0000256" key="6">
    <source>
        <dbReference type="RuleBase" id="RU280814"/>
    </source>
</evidence>
<feature type="non-terminal residue" evidence="8">
    <location>
        <position position="1"/>
    </location>
</feature>
<accession>A0A1B8XW99</accession>
<evidence type="ECO:0000256" key="2">
    <source>
        <dbReference type="ARBA" id="ARBA00009671"/>
    </source>
</evidence>